<protein>
    <recommendedName>
        <fullName evidence="1">DUF2264 domain-containing protein</fullName>
    </recommendedName>
</protein>
<proteinExistence type="predicted"/>
<dbReference type="PANTHER" id="PTHR35339">
    <property type="entry name" value="LINALOOL DEHYDRATASE_ISOMERASE DOMAIN-CONTAINING PROTEIN"/>
    <property type="match status" value="1"/>
</dbReference>
<keyword evidence="3" id="KW-1185">Reference proteome</keyword>
<dbReference type="InterPro" id="IPR049349">
    <property type="entry name" value="DUF2264_N"/>
</dbReference>
<organism evidence="2 3">
    <name type="scientific">Cuneatibacter caecimuris</name>
    <dbReference type="NCBI Taxonomy" id="1796618"/>
    <lineage>
        <taxon>Bacteria</taxon>
        <taxon>Bacillati</taxon>
        <taxon>Bacillota</taxon>
        <taxon>Clostridia</taxon>
        <taxon>Lachnospirales</taxon>
        <taxon>Lachnospiraceae</taxon>
        <taxon>Cuneatibacter</taxon>
    </lineage>
</organism>
<dbReference type="RefSeq" id="WP_130433422.1">
    <property type="nucleotide sequence ID" value="NZ_SGXF01000001.1"/>
</dbReference>
<dbReference type="Proteomes" id="UP000292927">
    <property type="component" value="Unassembled WGS sequence"/>
</dbReference>
<sequence length="675" mass="76695">MKFSVNDPDYITSPYTGMTRKHWLEAAKMVLIGVFSHIHSLDDPVMPPRSENKISYPRPDSKPGVVGAARYEGLARTMCMAVPLMLEDETLELGGINLRDYYAHQIVTGMQAGTPNTFGTLQELLKERPDGGPYQQTVECGIMAINLMNSRSVIWDRYTQEEKDIVAKFMSDFGHYRTHESNWRFFNLHALTFLKCVGYPVDETIYQDHLEYLFSLYAGDGWYRDGNLFDYYSAWEFMVDANCWCDWYGYEHEPEMAEMIERNHDAFIRSYWRMFGRNGESILWGRSGTYRFCTCSPFAASFWLKHTNLHPGLARRVMSGNLLQFLTREEMFMNGVPCLGFYGPFSAMVQNYSCSGSPFWMSKAFLCLCLPEDHPFWTDKEEDGWDGLEDNECSAAGAQGVSSVTVDGSGMQFVNHRESGITEIKTSKFILSPESDYLPAYSRVAFSSALPWEKFSGGPAEAMAYFCKCSRYPDGAVPTSMAYCGRDGGVLYRRAYFDLPATRMDRVDLADIEVPYGTVRVDRFRMSDRPFTVTLGNYGLPVEENQVQVEEGEVQGHPYRIAVSGGMQTAVVLLQGWQQVNSVIREGVSAVSDKSCLLYAEASRKEWYDAMPPLACVMLQKPADVPFTEEELLPVVSLEMKKSSKWDNPFVCELKMRDGRCLTVNYSELDGRTVI</sequence>
<evidence type="ECO:0000313" key="3">
    <source>
        <dbReference type="Proteomes" id="UP000292927"/>
    </source>
</evidence>
<dbReference type="PANTHER" id="PTHR35339:SF4">
    <property type="entry name" value="LINALOOL DEHYDRATASE_ISOMERASE DOMAIN-CONTAINING PROTEIN"/>
    <property type="match status" value="1"/>
</dbReference>
<dbReference type="InterPro" id="IPR016624">
    <property type="entry name" value="UCP014753"/>
</dbReference>
<accession>A0A4Q7PPC2</accession>
<comment type="caution">
    <text evidence="2">The sequence shown here is derived from an EMBL/GenBank/DDBJ whole genome shotgun (WGS) entry which is preliminary data.</text>
</comment>
<feature type="domain" description="DUF2264" evidence="1">
    <location>
        <begin position="20"/>
        <end position="383"/>
    </location>
</feature>
<dbReference type="EMBL" id="SGXF01000001">
    <property type="protein sequence ID" value="RZT02762.1"/>
    <property type="molecule type" value="Genomic_DNA"/>
</dbReference>
<name>A0A4Q7PPC2_9FIRM</name>
<evidence type="ECO:0000313" key="2">
    <source>
        <dbReference type="EMBL" id="RZT02762.1"/>
    </source>
</evidence>
<dbReference type="Pfam" id="PF10022">
    <property type="entry name" value="DUF2264"/>
    <property type="match status" value="1"/>
</dbReference>
<evidence type="ECO:0000259" key="1">
    <source>
        <dbReference type="Pfam" id="PF10022"/>
    </source>
</evidence>
<dbReference type="AlphaFoldDB" id="A0A4Q7PPC2"/>
<dbReference type="OrthoDB" id="9813465at2"/>
<reference evidence="2 3" key="1">
    <citation type="submission" date="2019-02" db="EMBL/GenBank/DDBJ databases">
        <title>Genomic Encyclopedia of Type Strains, Phase IV (KMG-IV): sequencing the most valuable type-strain genomes for metagenomic binning, comparative biology and taxonomic classification.</title>
        <authorList>
            <person name="Goeker M."/>
        </authorList>
    </citation>
    <scope>NUCLEOTIDE SEQUENCE [LARGE SCALE GENOMIC DNA]</scope>
    <source>
        <strain evidence="2 3">DSM 29486</strain>
    </source>
</reference>
<gene>
    <name evidence="2" type="ORF">EV209_0887</name>
</gene>